<dbReference type="SUPFAM" id="SSF52540">
    <property type="entry name" value="P-loop containing nucleoside triphosphate hydrolases"/>
    <property type="match status" value="1"/>
</dbReference>
<dbReference type="Proteomes" id="UP000029567">
    <property type="component" value="Unassembled WGS sequence"/>
</dbReference>
<dbReference type="AlphaFoldDB" id="A0A0E3BQW1"/>
<protein>
    <recommendedName>
        <fullName evidence="3">Plasmid stability protein StbB</fullName>
    </recommendedName>
</protein>
<dbReference type="InterPro" id="IPR047985">
    <property type="entry name" value="StbB-like"/>
</dbReference>
<evidence type="ECO:0000313" key="2">
    <source>
        <dbReference type="Proteomes" id="UP000029567"/>
    </source>
</evidence>
<dbReference type="EMBL" id="AWTN01000003">
    <property type="protein sequence ID" value="KGH00005.1"/>
    <property type="molecule type" value="Genomic_DNA"/>
</dbReference>
<name>A0A0E3BQW1_9BURK</name>
<reference evidence="1 2" key="1">
    <citation type="submission" date="2013-09" db="EMBL/GenBank/DDBJ databases">
        <title>High correlation between genotypes and phenotypes of environmental bacteria Comamonas testosteroni strains.</title>
        <authorList>
            <person name="Liu L."/>
            <person name="Zhu W."/>
            <person name="Xia X."/>
            <person name="Xu B."/>
            <person name="Luo M."/>
            <person name="Wang G."/>
        </authorList>
    </citation>
    <scope>NUCLEOTIDE SEQUENCE [LARGE SCALE GENOMIC DNA]</scope>
    <source>
        <strain evidence="1 2">JL14</strain>
    </source>
</reference>
<dbReference type="NCBIfam" id="NF041292">
    <property type="entry name" value="StbB"/>
    <property type="match status" value="1"/>
</dbReference>
<accession>A0A0E3BQW1</accession>
<dbReference type="RefSeq" id="WP_034377551.1">
    <property type="nucleotide sequence ID" value="NZ_AWTN01000003.1"/>
</dbReference>
<organism evidence="1 2">
    <name type="scientific">Comamonas thiooxydans</name>
    <dbReference type="NCBI Taxonomy" id="363952"/>
    <lineage>
        <taxon>Bacteria</taxon>
        <taxon>Pseudomonadati</taxon>
        <taxon>Pseudomonadota</taxon>
        <taxon>Betaproteobacteria</taxon>
        <taxon>Burkholderiales</taxon>
        <taxon>Comamonadaceae</taxon>
        <taxon>Comamonas</taxon>
    </lineage>
</organism>
<dbReference type="InterPro" id="IPR027417">
    <property type="entry name" value="P-loop_NTPase"/>
</dbReference>
<dbReference type="Gene3D" id="3.40.50.300">
    <property type="entry name" value="P-loop containing nucleotide triphosphate hydrolases"/>
    <property type="match status" value="1"/>
</dbReference>
<gene>
    <name evidence="1" type="ORF">P245_03265</name>
</gene>
<evidence type="ECO:0008006" key="3">
    <source>
        <dbReference type="Google" id="ProtNLM"/>
    </source>
</evidence>
<comment type="caution">
    <text evidence="1">The sequence shown here is derived from an EMBL/GenBank/DDBJ whole genome shotgun (WGS) entry which is preliminary data.</text>
</comment>
<proteinExistence type="predicted"/>
<sequence length="246" mass="27378">MKVVICSLAGSVGKTTITTHLLHPRMPEAKIYTVDTTNATARDFGVDAEAFSGDEFSKIYKQIVRNDELIIDVGGSKEGKEFLAGMDWMDGQDEIDAFIIPSMPDDKDQKAAFKTIELLLAQGVDKNKIKIIFNAVRKNTVDEFDYLLGALTVTGIPFSLDATIFNNEIYDILSAHGRSLDSILKDSTDYKQIVRTSEEDEQITRASDLMIAQKYAPKVNENLAVVYQSLFPAVKKAEKRAVKDKE</sequence>
<evidence type="ECO:0000313" key="1">
    <source>
        <dbReference type="EMBL" id="KGH00005.1"/>
    </source>
</evidence>